<feature type="domain" description="AAA+ ATPase" evidence="11">
    <location>
        <begin position="243"/>
        <end position="396"/>
    </location>
</feature>
<protein>
    <recommendedName>
        <fullName evidence="11">AAA+ ATPase domain-containing protein</fullName>
    </recommendedName>
</protein>
<keyword evidence="3" id="KW-0547">Nucleotide-binding</keyword>
<comment type="catalytic activity">
    <reaction evidence="7">
        <text>ATP + H2O = ADP + phosphate + H(+)</text>
        <dbReference type="Rhea" id="RHEA:13065"/>
        <dbReference type="ChEBI" id="CHEBI:15377"/>
        <dbReference type="ChEBI" id="CHEBI:15378"/>
        <dbReference type="ChEBI" id="CHEBI:30616"/>
        <dbReference type="ChEBI" id="CHEBI:43474"/>
        <dbReference type="ChEBI" id="CHEBI:456216"/>
    </reaction>
</comment>
<evidence type="ECO:0000313" key="13">
    <source>
        <dbReference type="Proteomes" id="UP000289738"/>
    </source>
</evidence>
<comment type="caution">
    <text evidence="12">The sequence shown here is derived from an EMBL/GenBank/DDBJ whole genome shotgun (WGS) entry which is preliminary data.</text>
</comment>
<keyword evidence="13" id="KW-1185">Reference proteome</keyword>
<dbReference type="EMBL" id="SDMP01000010">
    <property type="protein sequence ID" value="RYR33189.1"/>
    <property type="molecule type" value="Genomic_DNA"/>
</dbReference>
<evidence type="ECO:0000256" key="6">
    <source>
        <dbReference type="ARBA" id="ARBA00022842"/>
    </source>
</evidence>
<dbReference type="Pfam" id="PF14363">
    <property type="entry name" value="AAA_assoc"/>
    <property type="match status" value="4"/>
</dbReference>
<name>A0A445B3F3_ARAHY</name>
<gene>
    <name evidence="12" type="ORF">Ahy_A10g047756</name>
</gene>
<feature type="transmembrane region" description="Helical" evidence="10">
    <location>
        <begin position="7"/>
        <end position="25"/>
    </location>
</feature>
<keyword evidence="4" id="KW-0378">Hydrolase</keyword>
<evidence type="ECO:0000313" key="12">
    <source>
        <dbReference type="EMBL" id="RYR33189.1"/>
    </source>
</evidence>
<accession>A0A445B3F3</accession>
<evidence type="ECO:0000256" key="8">
    <source>
        <dbReference type="SAM" id="Coils"/>
    </source>
</evidence>
<proteinExistence type="inferred from homology"/>
<dbReference type="Gene3D" id="3.40.50.300">
    <property type="entry name" value="P-loop containing nucleotide triphosphate hydrolases"/>
    <property type="match status" value="4"/>
</dbReference>
<feature type="compositionally biased region" description="Basic and acidic residues" evidence="9">
    <location>
        <begin position="1901"/>
        <end position="1915"/>
    </location>
</feature>
<dbReference type="InterPro" id="IPR050747">
    <property type="entry name" value="Mitochondrial_chaperone_BCS1"/>
</dbReference>
<dbReference type="SMART" id="SM00382">
    <property type="entry name" value="AAA"/>
    <property type="match status" value="4"/>
</dbReference>
<dbReference type="InterPro" id="IPR003593">
    <property type="entry name" value="AAA+_ATPase"/>
</dbReference>
<evidence type="ECO:0000256" key="10">
    <source>
        <dbReference type="SAM" id="Phobius"/>
    </source>
</evidence>
<dbReference type="PROSITE" id="PS00674">
    <property type="entry name" value="AAA"/>
    <property type="match status" value="3"/>
</dbReference>
<comment type="similarity">
    <text evidence="2">Belongs to the AAA ATPase family. BCS1 subfamily.</text>
</comment>
<evidence type="ECO:0000256" key="7">
    <source>
        <dbReference type="ARBA" id="ARBA00049360"/>
    </source>
</evidence>
<dbReference type="InterPro" id="IPR003960">
    <property type="entry name" value="ATPase_AAA_CS"/>
</dbReference>
<keyword evidence="8" id="KW-0175">Coiled coil</keyword>
<feature type="compositionally biased region" description="Acidic residues" evidence="9">
    <location>
        <begin position="1920"/>
        <end position="1929"/>
    </location>
</feature>
<feature type="compositionally biased region" description="Basic and acidic residues" evidence="9">
    <location>
        <begin position="328"/>
        <end position="337"/>
    </location>
</feature>
<dbReference type="SUPFAM" id="SSF52540">
    <property type="entry name" value="P-loop containing nucleoside triphosphate hydrolases"/>
    <property type="match status" value="4"/>
</dbReference>
<feature type="region of interest" description="Disordered" evidence="9">
    <location>
        <begin position="841"/>
        <end position="869"/>
    </location>
</feature>
<keyword evidence="10" id="KW-0812">Transmembrane</keyword>
<keyword evidence="10" id="KW-0472">Membrane</keyword>
<dbReference type="InterPro" id="IPR003959">
    <property type="entry name" value="ATPase_AAA_core"/>
</dbReference>
<dbReference type="CDD" id="cd19510">
    <property type="entry name" value="RecA-like_BCS1"/>
    <property type="match status" value="4"/>
</dbReference>
<evidence type="ECO:0000256" key="4">
    <source>
        <dbReference type="ARBA" id="ARBA00022801"/>
    </source>
</evidence>
<evidence type="ECO:0000259" key="11">
    <source>
        <dbReference type="SMART" id="SM00382"/>
    </source>
</evidence>
<evidence type="ECO:0000256" key="5">
    <source>
        <dbReference type="ARBA" id="ARBA00022840"/>
    </source>
</evidence>
<feature type="compositionally biased region" description="Basic and acidic residues" evidence="9">
    <location>
        <begin position="1333"/>
        <end position="1345"/>
    </location>
</feature>
<dbReference type="InterPro" id="IPR025753">
    <property type="entry name" value="AAA_N_dom"/>
</dbReference>
<keyword evidence="5" id="KW-0067">ATP-binding</keyword>
<feature type="compositionally biased region" description="Basic and acidic residues" evidence="9">
    <location>
        <begin position="847"/>
        <end position="863"/>
    </location>
</feature>
<feature type="compositionally biased region" description="Basic and acidic residues" evidence="9">
    <location>
        <begin position="1475"/>
        <end position="1506"/>
    </location>
</feature>
<feature type="region of interest" description="Disordered" evidence="9">
    <location>
        <begin position="1321"/>
        <end position="1345"/>
    </location>
</feature>
<feature type="domain" description="AAA+ ATPase" evidence="11">
    <location>
        <begin position="1249"/>
        <end position="1401"/>
    </location>
</feature>
<dbReference type="STRING" id="3818.A0A445B3F3"/>
<feature type="region of interest" description="Disordered" evidence="9">
    <location>
        <begin position="1475"/>
        <end position="1509"/>
    </location>
</feature>
<evidence type="ECO:0000256" key="9">
    <source>
        <dbReference type="SAM" id="MobiDB-lite"/>
    </source>
</evidence>
<comment type="cofactor">
    <cofactor evidence="1">
        <name>Mg(2+)</name>
        <dbReference type="ChEBI" id="CHEBI:18420"/>
    </cofactor>
</comment>
<dbReference type="GO" id="GO:0016887">
    <property type="term" value="F:ATP hydrolysis activity"/>
    <property type="evidence" value="ECO:0007669"/>
    <property type="project" value="InterPro"/>
</dbReference>
<organism evidence="12 13">
    <name type="scientific">Arachis hypogaea</name>
    <name type="common">Peanut</name>
    <dbReference type="NCBI Taxonomy" id="3818"/>
    <lineage>
        <taxon>Eukaryota</taxon>
        <taxon>Viridiplantae</taxon>
        <taxon>Streptophyta</taxon>
        <taxon>Embryophyta</taxon>
        <taxon>Tracheophyta</taxon>
        <taxon>Spermatophyta</taxon>
        <taxon>Magnoliopsida</taxon>
        <taxon>eudicotyledons</taxon>
        <taxon>Gunneridae</taxon>
        <taxon>Pentapetalae</taxon>
        <taxon>rosids</taxon>
        <taxon>fabids</taxon>
        <taxon>Fabales</taxon>
        <taxon>Fabaceae</taxon>
        <taxon>Papilionoideae</taxon>
        <taxon>50 kb inversion clade</taxon>
        <taxon>dalbergioids sensu lato</taxon>
        <taxon>Dalbergieae</taxon>
        <taxon>Pterocarpus clade</taxon>
        <taxon>Arachis</taxon>
    </lineage>
</organism>
<evidence type="ECO:0000256" key="1">
    <source>
        <dbReference type="ARBA" id="ARBA00001946"/>
    </source>
</evidence>
<feature type="domain" description="AAA+ ATPase" evidence="11">
    <location>
        <begin position="1681"/>
        <end position="1836"/>
    </location>
</feature>
<feature type="compositionally biased region" description="Basic and acidic residues" evidence="9">
    <location>
        <begin position="1930"/>
        <end position="1946"/>
    </location>
</feature>
<feature type="region of interest" description="Disordered" evidence="9">
    <location>
        <begin position="1901"/>
        <end position="1946"/>
    </location>
</feature>
<evidence type="ECO:0000256" key="3">
    <source>
        <dbReference type="ARBA" id="ARBA00022741"/>
    </source>
</evidence>
<dbReference type="Pfam" id="PF25568">
    <property type="entry name" value="AAA_lid_At3g28540"/>
    <property type="match status" value="4"/>
</dbReference>
<dbReference type="Proteomes" id="UP000289738">
    <property type="component" value="Chromosome A10"/>
</dbReference>
<reference evidence="12 13" key="1">
    <citation type="submission" date="2019-01" db="EMBL/GenBank/DDBJ databases">
        <title>Sequencing of cultivated peanut Arachis hypogaea provides insights into genome evolution and oil improvement.</title>
        <authorList>
            <person name="Chen X."/>
        </authorList>
    </citation>
    <scope>NUCLEOTIDE SEQUENCE [LARGE SCALE GENOMIC DNA]</scope>
    <source>
        <strain evidence="13">cv. Fuhuasheng</strain>
        <tissue evidence="12">Leaves</tissue>
    </source>
</reference>
<dbReference type="InterPro" id="IPR027417">
    <property type="entry name" value="P-loop_NTPase"/>
</dbReference>
<feature type="region of interest" description="Disordered" evidence="9">
    <location>
        <begin position="313"/>
        <end position="337"/>
    </location>
</feature>
<keyword evidence="10" id="KW-1133">Transmembrane helix</keyword>
<feature type="domain" description="AAA+ ATPase" evidence="11">
    <location>
        <begin position="769"/>
        <end position="925"/>
    </location>
</feature>
<dbReference type="GO" id="GO:0005524">
    <property type="term" value="F:ATP binding"/>
    <property type="evidence" value="ECO:0007669"/>
    <property type="project" value="UniProtKB-KW"/>
</dbReference>
<feature type="coiled-coil region" evidence="8">
    <location>
        <begin position="447"/>
        <end position="503"/>
    </location>
</feature>
<dbReference type="FunFam" id="3.40.50.300:FF:001122">
    <property type="entry name" value="AAA-ATPase ASD, mitochondrial"/>
    <property type="match status" value="3"/>
</dbReference>
<evidence type="ECO:0000256" key="2">
    <source>
        <dbReference type="ARBA" id="ARBA00007448"/>
    </source>
</evidence>
<dbReference type="PANTHER" id="PTHR23070">
    <property type="entry name" value="BCS1 AAA-TYPE ATPASE"/>
    <property type="match status" value="1"/>
</dbReference>
<dbReference type="GO" id="GO:0006950">
    <property type="term" value="P:response to stress"/>
    <property type="evidence" value="ECO:0007669"/>
    <property type="project" value="UniProtKB-ARBA"/>
</dbReference>
<dbReference type="InterPro" id="IPR058017">
    <property type="entry name" value="At3g28540-like_C"/>
</dbReference>
<sequence length="1946" mass="223849">METIGNLWSQLGSIMASIMFVYAIYEQFFPPSLRTYIRKHTQSFTNFFYPYIQITFPEFTGEKLRRSDAYTCIQTYLSENSSKTARRLKAEVVKDSQTPLVLSMADNEEITDEFNGVKVWWYSNHTTPKTQSFSFYPASDEKRFLTLTFHRRHRDLVTGSYINHVLEEGKAISTKNRQLKLYTNNPSDNWYGYKRTKWSHIVFEHPARFETLAMDPKKKQEILNDLVKFKKGKEYYEKIGKAWKRGYLLYGPPGTGKSTMIAAMANFMNYDVYDLELTAVKENTELRKLLIETTGKSIIVIEDIDCSLDLTGQRKKKKENEENEEDQKDPLKKAKSEEEKASKVTLSGLLNFIDGIWSACGGERIIIFTTNFIDKLDPALIRRGRMDKHIELSYCGFEAFKVLAKNYLDVESHGLFPVIERKLVETDMTPADVAENLMPKSVDEDSDTCLRNLVKSLEEAKEEAERKKKKEAEEEVKKKAEEEEAAKLKAEKEKEELAKEKEVICNAKSDGNLASEENDFRIKHTLPHLNQQASINMKQAWRELGTLMATTMFVYTVFMRLLPPPLRDRIRRHTRKIIHYLYPYIRITFHEFTGENYFMRSEAYTAIQTYLSQHSSKLASRLKAEEAKSSSNTNSPLIFSMDDNEEIEDEFQGIKIKWVSNKITQKTGSFSWHPEEKRYYKLTLHRCYRDIIIGSYLNHVLEEARAIEMKSRELKLYANSKTKWSHIVFEHPARFETLAMDPKKKEEMVKDLVKFKKGKEYYKKVGKAWKRGYLLYGPPGTGKSTMVAAMANFMNYDVYDLELTAVKDNSELRKLLINTASKSIIVIEDIDCSLDLTGQRKKKKKNGKSDAREEGKGAVKRSDGEEDEKGSKVTLSGLLNIIDGIWSACGGEKIMIFTTNFVEKLDPALIRRGRMDKHIELSYCRYEAFKILAKNYLDLEYHNLFPTIEKLLEMTNMTPADVAENLMPKSLDEGVDTCLCNLVQALEKSKQDSNKKHSFLILTQKMMMGELWQQTGSLMATIVFVYTVFEKFFPPNLRDRVQSYTHKLTSHFYPYIQITFPEFTGERLKRSEAYTCIQTYLSANSSHTAKRLKAEVVRDSQKPLVLSMDDNEEITDEFNGVKVWWAASKTSTNSQPFSFSYYPPPDAKRYYKLTFHKSHRDLITLSYIHYVLQEGKEIASKNRQLKLYTNNPSSGWYGYKSTKWSHVIFEHPASFETLAMEEKKKEEIIKDLEKFKGGKEYYAKIGKAWKRGYLLYGPPGTGKSTMIAAMANFMNYDLYDLELTAVKDNTELRKLLIETPSKSIIVIEDIDCSLDLTGQRKKKKEKEEDEDQKDPMKRAQEEENKGSKVTLSGLLNFIDGIWSACGGERIIIFTTNFIDKLDPALIRRGRMDKHIELSYCGFEAFKVLAKNYLDVESHGLFPVIERKLVETDMTPADVAENLMPKSVDEGVEDCLLNLIKALEIAKEEEAAKKAQEEARKKEEEDEKEVKDKEVKNNEKASDDVKENGNYMRSNDAFSAIENYLSSKSAAQARKLTCSATRNSLVLKVDDYEEVIDELKGVKLAWSLRKIVPVDKSFSSFEKIYYRLTFHGRHRKFVTKTYLKYVLDEGKAISMGKRQRKLYTNGGGEYSDKIGKWSHVIFEHPATFETVAMDPEKKKEIIDDLNTFKNSKEYYAKIGKPWKRGYLLFGPPGTGKSTLIAAIANFLSYDVYDIELTAVKSNAELRKLLTGISSRSVVVIEDIDCSLKLTGQRKTENEKDETEDGAVGVVKKQVEESKEEKKTQVTLSGLLNFIDGIWSASGGERVIIFTTNYVEKLDQALIRRGRMDKHIELSYCGFEGFKVLARNYLNLESHQGFEEIRGLLEETKVTPADIAENLMPKVGNEDPERCLERLIQALKNSKEEATKKIEKEKETATIESSGEDSPMEIGDEVKTSDPKMKNKKKDA</sequence>
<dbReference type="Pfam" id="PF00004">
    <property type="entry name" value="AAA"/>
    <property type="match status" value="4"/>
</dbReference>
<keyword evidence="6" id="KW-0460">Magnesium</keyword>
<dbReference type="Gene3D" id="6.10.280.40">
    <property type="match status" value="4"/>
</dbReference>